<organism evidence="2">
    <name type="scientific">Methanothermobacter wolfeii</name>
    <name type="common">Methanobacterium wolfei</name>
    <dbReference type="NCBI Taxonomy" id="145261"/>
    <lineage>
        <taxon>Archaea</taxon>
        <taxon>Methanobacteriati</taxon>
        <taxon>Methanobacteriota</taxon>
        <taxon>Methanomada group</taxon>
        <taxon>Methanobacteria</taxon>
        <taxon>Methanobacteriales</taxon>
        <taxon>Methanobacteriaceae</taxon>
        <taxon>Methanothermobacter</taxon>
    </lineage>
</organism>
<protein>
    <submittedName>
        <fullName evidence="2">Uncharacterized protein</fullName>
    </submittedName>
</protein>
<dbReference type="Proteomes" id="UP001369247">
    <property type="component" value="Unassembled WGS sequence"/>
</dbReference>
<sequence>MEIQIQKIGLFRPEKNPKSCTLSLDLDWKIDYTYFRKDSVGYVFYVTSKNDLSLDFKVEGRVLLEDSDELPCNLSNLILDSGLEMMVGIFNITRERPVEVQNELVSIDEFKNQLKNLEV</sequence>
<name>A0A9E7RU84_METWO</name>
<dbReference type="GeneID" id="58979160"/>
<proteinExistence type="predicted"/>
<dbReference type="GeneID" id="75107134"/>
<dbReference type="EMBL" id="CP104550">
    <property type="protein sequence ID" value="UXH31423.1"/>
    <property type="molecule type" value="Genomic_DNA"/>
</dbReference>
<dbReference type="Proteomes" id="UP001065373">
    <property type="component" value="Chromosome"/>
</dbReference>
<dbReference type="KEGG" id="mwo:MWSIV6_1533"/>
<dbReference type="AlphaFoldDB" id="A0A9E7RU84"/>
<evidence type="ECO:0000313" key="1">
    <source>
        <dbReference type="EMBL" id="MEJ8542193.1"/>
    </source>
</evidence>
<evidence type="ECO:0000313" key="3">
    <source>
        <dbReference type="Proteomes" id="UP001369247"/>
    </source>
</evidence>
<evidence type="ECO:0000313" key="2">
    <source>
        <dbReference type="EMBL" id="UXH31423.1"/>
    </source>
</evidence>
<keyword evidence="3" id="KW-1185">Reference proteome</keyword>
<accession>A0A9E7RU84</accession>
<reference evidence="1 3" key="2">
    <citation type="submission" date="2023-12" db="EMBL/GenBank/DDBJ databases">
        <title>Phenotypic and Genomic Characterization of Methanothermobacter wolfeii Strain BSEL, a CO2-Capturing Archaeon with Minimal Nutrient Requirements.</title>
        <authorList>
            <person name="Ale Enriquez F."/>
            <person name="Ahring B.K."/>
        </authorList>
    </citation>
    <scope>NUCLEOTIDE SEQUENCE [LARGE SCALE GENOMIC DNA]</scope>
    <source>
        <strain evidence="1 3">BSEL-1</strain>
    </source>
</reference>
<dbReference type="RefSeq" id="WP_074359412.1">
    <property type="nucleotide sequence ID" value="NZ_CP104550.1"/>
</dbReference>
<reference evidence="2" key="1">
    <citation type="submission" date="2022-09" db="EMBL/GenBank/DDBJ databases">
        <title>Characterization of three MwoI isoschizomers from sequenced genome and metagenomes.</title>
        <authorList>
            <person name="Fomenkov A."/>
            <person name="Xu S.Y."/>
            <person name="Roberts R.J."/>
        </authorList>
    </citation>
    <scope>NUCLEOTIDE SEQUENCE</scope>
    <source>
        <strain evidence="2">DSM 2970</strain>
    </source>
</reference>
<dbReference type="EMBL" id="JAXUHJ010000003">
    <property type="protein sequence ID" value="MEJ8542193.1"/>
    <property type="molecule type" value="Genomic_DNA"/>
</dbReference>
<gene>
    <name evidence="2" type="ORF">N5910_07740</name>
    <name evidence="1" type="ORF">U2150_01615</name>
</gene>